<name>A0A9P7HQ55_9HYPO</name>
<evidence type="ECO:0000313" key="1">
    <source>
        <dbReference type="EMBL" id="KAG5763768.1"/>
    </source>
</evidence>
<reference evidence="1" key="2">
    <citation type="submission" date="2020-10" db="EMBL/GenBank/DDBJ databases">
        <authorList>
            <person name="Peck L.D."/>
            <person name="Nowell R.W."/>
            <person name="Flood J."/>
            <person name="Ryan M.J."/>
            <person name="Barraclough T.G."/>
        </authorList>
    </citation>
    <scope>NUCLEOTIDE SEQUENCE</scope>
    <source>
        <strain evidence="1">IMI 127659i</strain>
    </source>
</reference>
<dbReference type="Proteomes" id="UP000750502">
    <property type="component" value="Unassembled WGS sequence"/>
</dbReference>
<keyword evidence="2" id="KW-1185">Reference proteome</keyword>
<accession>A0A9P7HQ55</accession>
<dbReference type="AlphaFoldDB" id="A0A9P7HQ55"/>
<comment type="caution">
    <text evidence="1">The sequence shown here is derived from an EMBL/GenBank/DDBJ whole genome shotgun (WGS) entry which is preliminary data.</text>
</comment>
<evidence type="ECO:0000313" key="2">
    <source>
        <dbReference type="Proteomes" id="UP000750502"/>
    </source>
</evidence>
<reference evidence="1" key="1">
    <citation type="journal article" date="2020" name="bioRxiv">
        <title>Historical genomics reveals the evolutionary mechanisms behind multiple outbreaks of the host-specific coffee wilt pathogen Fusarium xylarioides.</title>
        <authorList>
            <person name="Peck D."/>
            <person name="Nowell R.W."/>
            <person name="Flood J."/>
            <person name="Ryan M.J."/>
            <person name="Barraclough T.G."/>
        </authorList>
    </citation>
    <scope>NUCLEOTIDE SEQUENCE</scope>
    <source>
        <strain evidence="1">IMI 127659i</strain>
    </source>
</reference>
<protein>
    <submittedName>
        <fullName evidence="1">Uncharacterized protein</fullName>
    </submittedName>
</protein>
<dbReference type="EMBL" id="JADFTT010000287">
    <property type="protein sequence ID" value="KAG5763768.1"/>
    <property type="molecule type" value="Genomic_DNA"/>
</dbReference>
<sequence length="155" mass="17938">MGWRKLDLMHIFPKELDIPGPRCVSRWAVAWVAQRLGRLPMELIDMVRSYCPDASFWNLVQLRDLQGFVSAGKPVIEKNLSRIGIARWERGYALPVCGFRLKDPGCLLISLDSDGICEIQRFRRHPEPPNHDPFVKLRKYVLANEEDLESVNAYF</sequence>
<proteinExistence type="predicted"/>
<organism evidence="1 2">
    <name type="scientific">Fusarium xylarioides</name>
    <dbReference type="NCBI Taxonomy" id="221167"/>
    <lineage>
        <taxon>Eukaryota</taxon>
        <taxon>Fungi</taxon>
        <taxon>Dikarya</taxon>
        <taxon>Ascomycota</taxon>
        <taxon>Pezizomycotina</taxon>
        <taxon>Sordariomycetes</taxon>
        <taxon>Hypocreomycetidae</taxon>
        <taxon>Hypocreales</taxon>
        <taxon>Nectriaceae</taxon>
        <taxon>Fusarium</taxon>
        <taxon>Fusarium fujikuroi species complex</taxon>
    </lineage>
</organism>
<gene>
    <name evidence="1" type="ORF">H9Q72_008150</name>
</gene>
<dbReference type="OrthoDB" id="4763081at2759"/>